<comment type="pathway">
    <text evidence="2">Protein modification; protein glycosylation.</text>
</comment>
<keyword evidence="7" id="KW-1133">Transmembrane helix</keyword>
<evidence type="ECO:0000313" key="11">
    <source>
        <dbReference type="EMBL" id="WAR14174.1"/>
    </source>
</evidence>
<comment type="subcellular location">
    <subcellularLocation>
        <location evidence="1">Membrane</location>
        <topology evidence="1">Single-pass type II membrane protein</topology>
    </subcellularLocation>
</comment>
<evidence type="ECO:0000313" key="12">
    <source>
        <dbReference type="Proteomes" id="UP001164746"/>
    </source>
</evidence>
<keyword evidence="12" id="KW-1185">Reference proteome</keyword>
<evidence type="ECO:0000256" key="2">
    <source>
        <dbReference type="ARBA" id="ARBA00004922"/>
    </source>
</evidence>
<keyword evidence="5" id="KW-0812">Transmembrane</keyword>
<evidence type="ECO:0000256" key="4">
    <source>
        <dbReference type="ARBA" id="ARBA00022679"/>
    </source>
</evidence>
<dbReference type="PANTHER" id="PTHR19297">
    <property type="entry name" value="GLYCOSYLTRANSFERASE 14 FAMILY MEMBER"/>
    <property type="match status" value="1"/>
</dbReference>
<evidence type="ECO:0000256" key="6">
    <source>
        <dbReference type="ARBA" id="ARBA00022968"/>
    </source>
</evidence>
<keyword evidence="6" id="KW-0735">Signal-anchor</keyword>
<reference evidence="11" key="1">
    <citation type="submission" date="2022-11" db="EMBL/GenBank/DDBJ databases">
        <title>Centuries of genome instability and evolution in soft-shell clam transmissible cancer (bioRxiv).</title>
        <authorList>
            <person name="Hart S.F.M."/>
            <person name="Yonemitsu M.A."/>
            <person name="Giersch R.M."/>
            <person name="Beal B.F."/>
            <person name="Arriagada G."/>
            <person name="Davis B.W."/>
            <person name="Ostrander E.A."/>
            <person name="Goff S.P."/>
            <person name="Metzger M.J."/>
        </authorList>
    </citation>
    <scope>NUCLEOTIDE SEQUENCE</scope>
    <source>
        <strain evidence="11">MELC-2E11</strain>
        <tissue evidence="11">Siphon/mantle</tissue>
    </source>
</reference>
<evidence type="ECO:0000256" key="5">
    <source>
        <dbReference type="ARBA" id="ARBA00022692"/>
    </source>
</evidence>
<sequence>MVSETYGSLKTSFRENNSEISIKVNASDNDKRNFQSNDELTIDEYRRFLDNILQVKDPDNRIDLTMFDVHVRKNIEVYDLHKLRKKVVWNENMKTINESISMRHIIVGVYKRTRSWTNSVNCSKIILSGDPQEILYSYSVMLKSLKKHNRRDRMKKVERCNYFIRSRLYIMHPLTQKEMDFPLAFSLVVYRDIDQIERLLRAVYRPQNIYCVHIDIKMDLTKRKILENIANCFDNVFIASVSYNVTWGTFSVLQTELQCMKELWSARSKDFYRWTKAKVPPPHKIRPIKGSVHVAINRHMVDFVLHDSRSRDFQKWLQNTDIPDETFFASLNCNKHLGINGSFAGDSGESATRPLITRYKVWQKRTGTQDGVCSGKFVRGVCVLGIGDLNRAYQSAGMFANKFHQDVEYLSFNCLEEFMHEKTWQQYLHNVTIDTSYYRHLDYVKHRLIV</sequence>
<name>A0ABY7EYK3_MYAAR</name>
<organism evidence="11 12">
    <name type="scientific">Mya arenaria</name>
    <name type="common">Soft-shell clam</name>
    <dbReference type="NCBI Taxonomy" id="6604"/>
    <lineage>
        <taxon>Eukaryota</taxon>
        <taxon>Metazoa</taxon>
        <taxon>Spiralia</taxon>
        <taxon>Lophotrochozoa</taxon>
        <taxon>Mollusca</taxon>
        <taxon>Bivalvia</taxon>
        <taxon>Autobranchia</taxon>
        <taxon>Heteroconchia</taxon>
        <taxon>Euheterodonta</taxon>
        <taxon>Imparidentia</taxon>
        <taxon>Neoheterodontei</taxon>
        <taxon>Myida</taxon>
        <taxon>Myoidea</taxon>
        <taxon>Myidae</taxon>
        <taxon>Mya</taxon>
    </lineage>
</organism>
<dbReference type="InterPro" id="IPR003406">
    <property type="entry name" value="Glyco_trans_14"/>
</dbReference>
<dbReference type="EMBL" id="CP111020">
    <property type="protein sequence ID" value="WAR14174.1"/>
    <property type="molecule type" value="Genomic_DNA"/>
</dbReference>
<protein>
    <submittedName>
        <fullName evidence="11">GCNT1-like protein</fullName>
    </submittedName>
</protein>
<evidence type="ECO:0000256" key="8">
    <source>
        <dbReference type="ARBA" id="ARBA00023136"/>
    </source>
</evidence>
<evidence type="ECO:0000256" key="1">
    <source>
        <dbReference type="ARBA" id="ARBA00004606"/>
    </source>
</evidence>
<evidence type="ECO:0000256" key="3">
    <source>
        <dbReference type="ARBA" id="ARBA00022676"/>
    </source>
</evidence>
<dbReference type="Proteomes" id="UP001164746">
    <property type="component" value="Chromosome 9"/>
</dbReference>
<keyword evidence="3" id="KW-0328">Glycosyltransferase</keyword>
<gene>
    <name evidence="11" type="ORF">MAR_004279</name>
</gene>
<keyword evidence="4" id="KW-0808">Transferase</keyword>
<comment type="similarity">
    <text evidence="10">Belongs to the glycosyltransferase 14 family.</text>
</comment>
<evidence type="ECO:0000256" key="9">
    <source>
        <dbReference type="ARBA" id="ARBA00023180"/>
    </source>
</evidence>
<evidence type="ECO:0000256" key="7">
    <source>
        <dbReference type="ARBA" id="ARBA00022989"/>
    </source>
</evidence>
<accession>A0ABY7EYK3</accession>
<keyword evidence="9" id="KW-0325">Glycoprotein</keyword>
<dbReference type="PANTHER" id="PTHR19297:SF185">
    <property type="entry name" value="BETA-1,3-GALACTOSYL-O-GLYCOSYL-GLYCOPROTEIN BETA-1,6-N-ACETYLGLUCOSAMINYLTRANSFERASE 3"/>
    <property type="match status" value="1"/>
</dbReference>
<keyword evidence="8" id="KW-0472">Membrane</keyword>
<dbReference type="Pfam" id="PF02485">
    <property type="entry name" value="Branch"/>
    <property type="match status" value="2"/>
</dbReference>
<evidence type="ECO:0000256" key="10">
    <source>
        <dbReference type="ARBA" id="ARBA00038150"/>
    </source>
</evidence>
<proteinExistence type="inferred from homology"/>